<evidence type="ECO:0000313" key="2">
    <source>
        <dbReference type="RefSeq" id="XP_045148357.1"/>
    </source>
</evidence>
<sequence>MSQEHTKMVQTQQSLTFKDVAVNFTREEWQLLDPAQKTLYQDVMLETYSNLVSIGHQVRKPDALSRLERGEQPWAIVHKGASGIFSEERRKVGKLGRLGKSYSKIQEVNDCLPGHFPKERRVDRMEQCYEDNALENTVPRHKNLSPLRENRGIFDLSERPVKSNLASPAVRQRRSNVVNKSAKLHRGEKAVQAFLQAGHKQFCTAVKFLESQNSSSTESQYIKHQKTHRVENLHAGRECGKIFIKKSLLADHQIIHAREKPYSCSLCGEAFLKNFKLLEHHHTIHKGQKLYQCSECGKAYLHKPQLNEHQKTHMAEKPYICHECGKGFIRKSHLTIHHRIHTGEKPYKPYMCGECGKCFKHKGSLIIHHRTHTGERPYLCSECGKGFNQKGSLIIHQRTHTGERPYLCGDCGKGFSQKLCLVAHQRFHTGKTPFSCSKCGKSYSQRSSLNTHQKIHTGEKPFNCNHCEKAFERKGELIVHQRSHTGEKPYGCSESGESFVCASLLLTQEKAQRENHVDSAAVDNLSTTHRSSHSSAHRQEEIPVNAVKMQMPSVAAKTSVNTNGFLANRNVVLMKQPAARHDALEDSREVSQERNHRSTANPVVPMNAVNVLVPSVSNGILFYAPQNQ</sequence>
<evidence type="ECO:0000313" key="1">
    <source>
        <dbReference type="Proteomes" id="UP000694863"/>
    </source>
</evidence>
<proteinExistence type="predicted"/>
<dbReference type="Proteomes" id="UP000694863">
    <property type="component" value="Unplaced"/>
</dbReference>
<organism evidence="1 2">
    <name type="scientific">Echinops telfairi</name>
    <name type="common">Lesser hedgehog tenrec</name>
    <dbReference type="NCBI Taxonomy" id="9371"/>
    <lineage>
        <taxon>Eukaryota</taxon>
        <taxon>Metazoa</taxon>
        <taxon>Chordata</taxon>
        <taxon>Craniata</taxon>
        <taxon>Vertebrata</taxon>
        <taxon>Euteleostomi</taxon>
        <taxon>Mammalia</taxon>
        <taxon>Eutheria</taxon>
        <taxon>Afrotheria</taxon>
        <taxon>Tenrecidae</taxon>
        <taxon>Tenrecinae</taxon>
        <taxon>Echinops</taxon>
    </lineage>
</organism>
<name>A0AC55D9E2_ECHTE</name>
<protein>
    <submittedName>
        <fullName evidence="2">LOW QUALITY PROTEIN: zinc finger protein 613-like</fullName>
    </submittedName>
</protein>
<keyword evidence="1" id="KW-1185">Reference proteome</keyword>
<accession>A0AC55D9E2</accession>
<dbReference type="RefSeq" id="XP_045148357.1">
    <property type="nucleotide sequence ID" value="XM_045292422.1"/>
</dbReference>
<gene>
    <name evidence="2" type="primary">LOC101650989</name>
</gene>
<reference evidence="2" key="1">
    <citation type="submission" date="2025-08" db="UniProtKB">
        <authorList>
            <consortium name="RefSeq"/>
        </authorList>
    </citation>
    <scope>IDENTIFICATION</scope>
</reference>